<dbReference type="Proteomes" id="UP000663829">
    <property type="component" value="Unassembled WGS sequence"/>
</dbReference>
<organism evidence="1 5">
    <name type="scientific">Didymodactylos carnosus</name>
    <dbReference type="NCBI Taxonomy" id="1234261"/>
    <lineage>
        <taxon>Eukaryota</taxon>
        <taxon>Metazoa</taxon>
        <taxon>Spiralia</taxon>
        <taxon>Gnathifera</taxon>
        <taxon>Rotifera</taxon>
        <taxon>Eurotatoria</taxon>
        <taxon>Bdelloidea</taxon>
        <taxon>Philodinida</taxon>
        <taxon>Philodinidae</taxon>
        <taxon>Didymodactylos</taxon>
    </lineage>
</organism>
<name>A0A813RU42_9BILA</name>
<keyword evidence="5" id="KW-1185">Reference proteome</keyword>
<dbReference type="Proteomes" id="UP000682733">
    <property type="component" value="Unassembled WGS sequence"/>
</dbReference>
<reference evidence="1" key="1">
    <citation type="submission" date="2021-02" db="EMBL/GenBank/DDBJ databases">
        <authorList>
            <person name="Nowell W R."/>
        </authorList>
    </citation>
    <scope>NUCLEOTIDE SEQUENCE</scope>
</reference>
<dbReference type="EMBL" id="CAJNOK010009537">
    <property type="protein sequence ID" value="CAF1092436.1"/>
    <property type="molecule type" value="Genomic_DNA"/>
</dbReference>
<evidence type="ECO:0000313" key="4">
    <source>
        <dbReference type="EMBL" id="CAF3853933.1"/>
    </source>
</evidence>
<proteinExistence type="predicted"/>
<dbReference type="EMBL" id="CAJOBA010009555">
    <property type="protein sequence ID" value="CAF3853933.1"/>
    <property type="molecule type" value="Genomic_DNA"/>
</dbReference>
<dbReference type="Proteomes" id="UP000681722">
    <property type="component" value="Unassembled WGS sequence"/>
</dbReference>
<evidence type="ECO:0000313" key="2">
    <source>
        <dbReference type="EMBL" id="CAF1092436.1"/>
    </source>
</evidence>
<evidence type="ECO:0000313" key="5">
    <source>
        <dbReference type="Proteomes" id="UP000663829"/>
    </source>
</evidence>
<comment type="caution">
    <text evidence="1">The sequence shown here is derived from an EMBL/GenBank/DDBJ whole genome shotgun (WGS) entry which is preliminary data.</text>
</comment>
<dbReference type="EMBL" id="CAJOBC010000324">
    <property type="protein sequence ID" value="CAF3571581.1"/>
    <property type="molecule type" value="Genomic_DNA"/>
</dbReference>
<dbReference type="Proteomes" id="UP000677228">
    <property type="component" value="Unassembled WGS sequence"/>
</dbReference>
<evidence type="ECO:0000313" key="1">
    <source>
        <dbReference type="EMBL" id="CAF0787561.1"/>
    </source>
</evidence>
<accession>A0A813RU42</accession>
<protein>
    <submittedName>
        <fullName evidence="1">Uncharacterized protein</fullName>
    </submittedName>
</protein>
<dbReference type="AlphaFoldDB" id="A0A813RU42"/>
<sequence>MTGQDVSKNELIFVQIFLVIEIVLEIHYSRLPIFKYPSDASELLRFERLNASCLIEHNNLMIARRLSTHWVSQNSGMLKNAYNSITEQA</sequence>
<dbReference type="EMBL" id="CAJNOQ010000324">
    <property type="protein sequence ID" value="CAF0787561.1"/>
    <property type="molecule type" value="Genomic_DNA"/>
</dbReference>
<evidence type="ECO:0000313" key="3">
    <source>
        <dbReference type="EMBL" id="CAF3571581.1"/>
    </source>
</evidence>
<gene>
    <name evidence="1" type="ORF">GPM918_LOCUS2821</name>
    <name evidence="2" type="ORF">OVA965_LOCUS18882</name>
    <name evidence="3" type="ORF">SRO942_LOCUS2821</name>
    <name evidence="4" type="ORF">TMI583_LOCUS18895</name>
</gene>